<accession>Q4RK01</accession>
<feature type="region of interest" description="Disordered" evidence="1">
    <location>
        <begin position="462"/>
        <end position="488"/>
    </location>
</feature>
<feature type="domain" description="TASOR alpha/beta" evidence="2">
    <location>
        <begin position="1"/>
        <end position="76"/>
    </location>
</feature>
<evidence type="ECO:0000256" key="1">
    <source>
        <dbReference type="SAM" id="MobiDB-lite"/>
    </source>
</evidence>
<dbReference type="InterPro" id="IPR046432">
    <property type="entry name" value="TASOR"/>
</dbReference>
<evidence type="ECO:0000313" key="4">
    <source>
        <dbReference type="EMBL" id="CAG11281.1"/>
    </source>
</evidence>
<dbReference type="GO" id="GO:0045814">
    <property type="term" value="P:negative regulation of gene expression, epigenetic"/>
    <property type="evidence" value="ECO:0007669"/>
    <property type="project" value="InterPro"/>
</dbReference>
<evidence type="ECO:0000259" key="2">
    <source>
        <dbReference type="Pfam" id="PF23314"/>
    </source>
</evidence>
<feature type="region of interest" description="Disordered" evidence="1">
    <location>
        <begin position="201"/>
        <end position="258"/>
    </location>
</feature>
<dbReference type="Pfam" id="PF24630">
    <property type="entry name" value="PIN_TASOR"/>
    <property type="match status" value="1"/>
</dbReference>
<dbReference type="GO" id="GO:0005654">
    <property type="term" value="C:nucleoplasm"/>
    <property type="evidence" value="ECO:0007669"/>
    <property type="project" value="TreeGrafter"/>
</dbReference>
<feature type="non-terminal residue" evidence="4">
    <location>
        <position position="1"/>
    </location>
</feature>
<dbReference type="KEGG" id="tng:GSTEN00033206G001"/>
<feature type="compositionally biased region" description="Polar residues" evidence="1">
    <location>
        <begin position="247"/>
        <end position="258"/>
    </location>
</feature>
<dbReference type="GO" id="GO:0003682">
    <property type="term" value="F:chromatin binding"/>
    <property type="evidence" value="ECO:0007669"/>
    <property type="project" value="TreeGrafter"/>
</dbReference>
<comment type="caution">
    <text evidence="4">The sequence shown here is derived from an EMBL/GenBank/DDBJ whole genome shotgun (WGS) entry which is preliminary data.</text>
</comment>
<evidence type="ECO:0000259" key="3">
    <source>
        <dbReference type="Pfam" id="PF24630"/>
    </source>
</evidence>
<sequence>TKEYLKSLGNSECSPQTFLENSSSLDKLLIIIKNEDIAAHVHKIPALVSLKKLPSVSFAGVDSLDDVKNHTYNELFVSGGFIVSDEFVLNPDLITQDRLQGLLKFLEEQSTPEQPWHWKVHCKSQKKLKELGRLNTNAMGLLNLLTAYQKKHLVEFLPYHECDNQSRQAPDLECLIKLQAQHTQQRHLIFLTVNDECVEEDMSLDSDDGEPPNKSDSLEQEEAGEGKPPLPPRPSDMDRFCLPLPEKQTTPETATPLSDFNSLKTAISQFKATSHLGIGSSDIGSLSPGGFSVNPHQSFLYPSASWSSYTGSSGFSASPAYPSSPCNSSHEQEYRPPTTAPAPVPAASATAKPGPLANLASLPLEVKPPPPPHLMLQGHTYGSDTGASGTTGKSPHSASLPYADQNDSAQPGQPGFKAGVTNTLSALPVKQERTLCGPGEGVWGASGATTCETVSSQGVITSGLLDPNTLPTTGEPIRGNTPSSQVARTPMNCTDTLGAAVGIPAAASRGGSLVRPKIPPHPMSGRGFSSIGSIPAQMNHGPMRGGMGPGHFRGRGGPPLGLWPRPGRGHDRGGGMGSGPCSWGYPGGRGHPPNYYSYSHNYAPE</sequence>
<reference evidence="4" key="2">
    <citation type="submission" date="2004-02" db="EMBL/GenBank/DDBJ databases">
        <authorList>
            <consortium name="Genoscope"/>
            <consortium name="Whitehead Institute Centre for Genome Research"/>
        </authorList>
    </citation>
    <scope>NUCLEOTIDE SEQUENCE</scope>
</reference>
<dbReference type="GO" id="GO:0097355">
    <property type="term" value="P:protein localization to heterochromatin"/>
    <property type="evidence" value="ECO:0007669"/>
    <property type="project" value="TreeGrafter"/>
</dbReference>
<dbReference type="OrthoDB" id="8964052at2759"/>
<organism evidence="4">
    <name type="scientific">Tetraodon nigroviridis</name>
    <name type="common">Spotted green pufferfish</name>
    <name type="synonym">Chelonodon nigroviridis</name>
    <dbReference type="NCBI Taxonomy" id="99883"/>
    <lineage>
        <taxon>Eukaryota</taxon>
        <taxon>Metazoa</taxon>
        <taxon>Chordata</taxon>
        <taxon>Craniata</taxon>
        <taxon>Vertebrata</taxon>
        <taxon>Euteleostomi</taxon>
        <taxon>Actinopterygii</taxon>
        <taxon>Neopterygii</taxon>
        <taxon>Teleostei</taxon>
        <taxon>Neoteleostei</taxon>
        <taxon>Acanthomorphata</taxon>
        <taxon>Eupercaria</taxon>
        <taxon>Tetraodontiformes</taxon>
        <taxon>Tetradontoidea</taxon>
        <taxon>Tetraodontidae</taxon>
        <taxon>Tetraodon</taxon>
    </lineage>
</organism>
<reference evidence="4" key="1">
    <citation type="journal article" date="2004" name="Nature">
        <title>Genome duplication in the teleost fish Tetraodon nigroviridis reveals the early vertebrate proto-karyotype.</title>
        <authorList>
            <person name="Jaillon O."/>
            <person name="Aury J.-M."/>
            <person name="Brunet F."/>
            <person name="Petit J.-L."/>
            <person name="Stange-Thomann N."/>
            <person name="Mauceli E."/>
            <person name="Bouneau L."/>
            <person name="Fischer C."/>
            <person name="Ozouf-Costaz C."/>
            <person name="Bernot A."/>
            <person name="Nicaud S."/>
            <person name="Jaffe D."/>
            <person name="Fisher S."/>
            <person name="Lutfalla G."/>
            <person name="Dossat C."/>
            <person name="Segurens B."/>
            <person name="Dasilva C."/>
            <person name="Salanoubat M."/>
            <person name="Levy M."/>
            <person name="Boudet N."/>
            <person name="Castellano S."/>
            <person name="Anthouard V."/>
            <person name="Jubin C."/>
            <person name="Castelli V."/>
            <person name="Katinka M."/>
            <person name="Vacherie B."/>
            <person name="Biemont C."/>
            <person name="Skalli Z."/>
            <person name="Cattolico L."/>
            <person name="Poulain J."/>
            <person name="De Berardinis V."/>
            <person name="Cruaud C."/>
            <person name="Duprat S."/>
            <person name="Brottier P."/>
            <person name="Coutanceau J.-P."/>
            <person name="Gouzy J."/>
            <person name="Parra G."/>
            <person name="Lardier G."/>
            <person name="Chapple C."/>
            <person name="McKernan K.J."/>
            <person name="McEwan P."/>
            <person name="Bosak S."/>
            <person name="Kellis M."/>
            <person name="Volff J.-N."/>
            <person name="Guigo R."/>
            <person name="Zody M.C."/>
            <person name="Mesirov J."/>
            <person name="Lindblad-Toh K."/>
            <person name="Birren B."/>
            <person name="Nusbaum C."/>
            <person name="Kahn D."/>
            <person name="Robinson-Rechavi M."/>
            <person name="Laudet V."/>
            <person name="Schachter V."/>
            <person name="Quetier F."/>
            <person name="Saurin W."/>
            <person name="Scarpelli C."/>
            <person name="Wincker P."/>
            <person name="Lander E.S."/>
            <person name="Weissenbach J."/>
            <person name="Roest Crollius H."/>
        </authorList>
    </citation>
    <scope>NUCLEOTIDE SEQUENCE [LARGE SCALE GENOMIC DNA]</scope>
</reference>
<feature type="compositionally biased region" description="Polar residues" evidence="1">
    <location>
        <begin position="380"/>
        <end position="397"/>
    </location>
</feature>
<gene>
    <name evidence="4" type="ORF">GSTENG00033206001</name>
</gene>
<dbReference type="AlphaFoldDB" id="Q4RK01"/>
<dbReference type="PANTHER" id="PTHR16207:SF1">
    <property type="entry name" value="PROTEIN TASOR"/>
    <property type="match status" value="1"/>
</dbReference>
<dbReference type="InterPro" id="IPR056243">
    <property type="entry name" value="TASOR_ab_dom"/>
</dbReference>
<dbReference type="Pfam" id="PF23314">
    <property type="entry name" value="TASOR_alpha-beta"/>
    <property type="match status" value="1"/>
</dbReference>
<name>Q4RK01_TETNG</name>
<dbReference type="InterPro" id="IPR056242">
    <property type="entry name" value="PIN_TASOR"/>
</dbReference>
<feature type="compositionally biased region" description="Acidic residues" evidence="1">
    <location>
        <begin position="201"/>
        <end position="210"/>
    </location>
</feature>
<protein>
    <submittedName>
        <fullName evidence="4">(spotted green pufferfish) hypothetical protein</fullName>
    </submittedName>
</protein>
<feature type="region of interest" description="Disordered" evidence="1">
    <location>
        <begin position="312"/>
        <end position="416"/>
    </location>
</feature>
<proteinExistence type="predicted"/>
<dbReference type="PANTHER" id="PTHR16207">
    <property type="entry name" value="SET DOMAIN-CONTAINING PROTEIN"/>
    <property type="match status" value="1"/>
</dbReference>
<feature type="domain" description="TASOR PIN" evidence="3">
    <location>
        <begin position="80"/>
        <end position="196"/>
    </location>
</feature>
<dbReference type="GO" id="GO:0000792">
    <property type="term" value="C:heterochromatin"/>
    <property type="evidence" value="ECO:0007669"/>
    <property type="project" value="TreeGrafter"/>
</dbReference>
<dbReference type="EMBL" id="CAAE01015033">
    <property type="protein sequence ID" value="CAG11281.1"/>
    <property type="molecule type" value="Genomic_DNA"/>
</dbReference>